<reference evidence="3" key="1">
    <citation type="submission" date="2019-02" db="EMBL/GenBank/DDBJ databases">
        <authorList>
            <person name="Li S.-H."/>
        </authorList>
    </citation>
    <scope>NUCLEOTIDE SEQUENCE</scope>
    <source>
        <strain evidence="3">IMCC14734</strain>
    </source>
</reference>
<evidence type="ECO:0000259" key="1">
    <source>
        <dbReference type="Pfam" id="PF00534"/>
    </source>
</evidence>
<dbReference type="Gene3D" id="3.40.50.2000">
    <property type="entry name" value="Glycogen Phosphorylase B"/>
    <property type="match status" value="2"/>
</dbReference>
<dbReference type="Pfam" id="PF00534">
    <property type="entry name" value="Glycos_transf_1"/>
    <property type="match status" value="1"/>
</dbReference>
<keyword evidence="4" id="KW-1185">Reference proteome</keyword>
<feature type="domain" description="Glycosyl transferase family 1" evidence="1">
    <location>
        <begin position="195"/>
        <end position="356"/>
    </location>
</feature>
<feature type="domain" description="Glycosyltransferase subfamily 4-like N-terminal" evidence="2">
    <location>
        <begin position="14"/>
        <end position="182"/>
    </location>
</feature>
<gene>
    <name evidence="3" type="ORF">EYC98_10510</name>
</gene>
<dbReference type="RefSeq" id="WP_279245297.1">
    <property type="nucleotide sequence ID" value="NZ_SHNN01000002.1"/>
</dbReference>
<dbReference type="CDD" id="cd03794">
    <property type="entry name" value="GT4_WbuB-like"/>
    <property type="match status" value="1"/>
</dbReference>
<dbReference type="Pfam" id="PF13439">
    <property type="entry name" value="Glyco_transf_4"/>
    <property type="match status" value="1"/>
</dbReference>
<comment type="caution">
    <text evidence="3">The sequence shown here is derived from an EMBL/GenBank/DDBJ whole genome shotgun (WGS) entry which is preliminary data.</text>
</comment>
<name>A0ABT3TG57_9GAMM</name>
<evidence type="ECO:0000313" key="3">
    <source>
        <dbReference type="EMBL" id="MCX2981295.1"/>
    </source>
</evidence>
<protein>
    <submittedName>
        <fullName evidence="3">Glycosyltransferase family 1 protein</fullName>
    </submittedName>
</protein>
<evidence type="ECO:0000313" key="4">
    <source>
        <dbReference type="Proteomes" id="UP001143362"/>
    </source>
</evidence>
<dbReference type="SUPFAM" id="SSF53756">
    <property type="entry name" value="UDP-Glycosyltransferase/glycogen phosphorylase"/>
    <property type="match status" value="1"/>
</dbReference>
<dbReference type="EMBL" id="SHNN01000002">
    <property type="protein sequence ID" value="MCX2981295.1"/>
    <property type="molecule type" value="Genomic_DNA"/>
</dbReference>
<dbReference type="InterPro" id="IPR001296">
    <property type="entry name" value="Glyco_trans_1"/>
</dbReference>
<organism evidence="3 4">
    <name type="scientific">Candidatus Litorirhabdus singularis</name>
    <dbReference type="NCBI Taxonomy" id="2518993"/>
    <lineage>
        <taxon>Bacteria</taxon>
        <taxon>Pseudomonadati</taxon>
        <taxon>Pseudomonadota</taxon>
        <taxon>Gammaproteobacteria</taxon>
        <taxon>Cellvibrionales</taxon>
        <taxon>Halieaceae</taxon>
        <taxon>Candidatus Litorirhabdus</taxon>
    </lineage>
</organism>
<proteinExistence type="predicted"/>
<sequence length="392" mass="44309">MKILYHHRVASKDGQYVHVAEIVAALRELGHEVIVSEPGSTQSKSFGKSSDAVSNIRKYLPNFIHEFAEFAYSLFDFIKLVRLIQVHRPDGIYERYNLFFPSGIWAKKIFKIPLVLEINAPLYEERSTHGELSLKRLAEWSESYVWRNADFVLPVTGVLAKRVLARGIHTEKLRVIHNGINRKQFSELISDVSVREKHGLQGQLILGFTGFAREWHGIDRVLDFLAEHRDENWHLMLVGDGPVTTKLNSQARRLGIENKFTVTGIVSREQIPEYVASFDIALQPDVVDYASPLKLFEYMALGKAIIAPDSPNIREVITDRVNGLLFDPANSTSFDDKLAALCFDGALRSRFSEDVKQALCEGEYFWDSNAEKIAAILLSRTNSHVGLGTQAP</sequence>
<evidence type="ECO:0000259" key="2">
    <source>
        <dbReference type="Pfam" id="PF13439"/>
    </source>
</evidence>
<dbReference type="InterPro" id="IPR028098">
    <property type="entry name" value="Glyco_trans_4-like_N"/>
</dbReference>
<dbReference type="PANTHER" id="PTHR12526">
    <property type="entry name" value="GLYCOSYLTRANSFERASE"/>
    <property type="match status" value="1"/>
</dbReference>
<dbReference type="Proteomes" id="UP001143362">
    <property type="component" value="Unassembled WGS sequence"/>
</dbReference>
<accession>A0ABT3TG57</accession>